<keyword evidence="3" id="KW-0560">Oxidoreductase</keyword>
<dbReference type="InterPro" id="IPR039650">
    <property type="entry name" value="HdrA-like"/>
</dbReference>
<dbReference type="PANTHER" id="PTHR43498">
    <property type="entry name" value="FERREDOXIN:COB-COM HETERODISULFIDE REDUCTASE SUBUNIT A"/>
    <property type="match status" value="1"/>
</dbReference>
<dbReference type="PANTHER" id="PTHR43498:SF1">
    <property type="entry name" value="COB--COM HETERODISULFIDE REDUCTASE IRON-SULFUR SUBUNIT A"/>
    <property type="match status" value="1"/>
</dbReference>
<reference evidence="7" key="1">
    <citation type="submission" date="2021-01" db="EMBL/GenBank/DDBJ databases">
        <title>Whole genome shotgun sequence of Sinosporangium siamense NBRC 109515.</title>
        <authorList>
            <person name="Komaki H."/>
            <person name="Tamura T."/>
        </authorList>
    </citation>
    <scope>NUCLEOTIDE SEQUENCE</scope>
    <source>
        <strain evidence="7">NBRC 109515</strain>
    </source>
</reference>
<dbReference type="InterPro" id="IPR036188">
    <property type="entry name" value="FAD/NAD-bd_sf"/>
</dbReference>
<evidence type="ECO:0000256" key="2">
    <source>
        <dbReference type="ARBA" id="ARBA00022723"/>
    </source>
</evidence>
<proteinExistence type="predicted"/>
<dbReference type="RefSeq" id="WP_204031534.1">
    <property type="nucleotide sequence ID" value="NZ_BOOW01000045.1"/>
</dbReference>
<dbReference type="GO" id="GO:0046872">
    <property type="term" value="F:metal ion binding"/>
    <property type="evidence" value="ECO:0007669"/>
    <property type="project" value="UniProtKB-KW"/>
</dbReference>
<evidence type="ECO:0000313" key="8">
    <source>
        <dbReference type="Proteomes" id="UP000606172"/>
    </source>
</evidence>
<dbReference type="EMBL" id="BOOW01000045">
    <property type="protein sequence ID" value="GII96540.1"/>
    <property type="molecule type" value="Genomic_DNA"/>
</dbReference>
<evidence type="ECO:0000313" key="7">
    <source>
        <dbReference type="EMBL" id="GII96540.1"/>
    </source>
</evidence>
<organism evidence="7 8">
    <name type="scientific">Sinosporangium siamense</name>
    <dbReference type="NCBI Taxonomy" id="1367973"/>
    <lineage>
        <taxon>Bacteria</taxon>
        <taxon>Bacillati</taxon>
        <taxon>Actinomycetota</taxon>
        <taxon>Actinomycetes</taxon>
        <taxon>Streptosporangiales</taxon>
        <taxon>Streptosporangiaceae</taxon>
        <taxon>Sinosporangium</taxon>
    </lineage>
</organism>
<dbReference type="Gene3D" id="3.50.50.60">
    <property type="entry name" value="FAD/NAD(P)-binding domain"/>
    <property type="match status" value="1"/>
</dbReference>
<feature type="region of interest" description="Disordered" evidence="6">
    <location>
        <begin position="1"/>
        <end position="20"/>
    </location>
</feature>
<keyword evidence="5" id="KW-0411">Iron-sulfur</keyword>
<dbReference type="SUPFAM" id="SSF51905">
    <property type="entry name" value="FAD/NAD(P)-binding domain"/>
    <property type="match status" value="1"/>
</dbReference>
<name>A0A919V8V8_9ACTN</name>
<dbReference type="Pfam" id="PF12831">
    <property type="entry name" value="FAD_oxidored"/>
    <property type="match status" value="1"/>
</dbReference>
<sequence>MTFSEPDDPGGRGPAVRVGRPGGDVVHEEAGAVPVAATFDVVVVGGGPAGVCAAIASARTGARTALVERAAFLGGTATGAMVASFMGFFWNDLRVVGGIPLEVTERLVARGASPGFGRYVLAEASDNPVNVITFPFDPEVLKIVLDEMLVEAGVTPYLHAQAVEPVMERSGCVGVVYQGPVERRALLATTVIDASAHGSIAVKAGAERESARDDPRKRQPMTQIARVVGVDVGRFRALPREEKQRIAEEGLRRGVLAQKLLPVLSSPHGDDAIVLMTRVTGRDGTDESELGLAEIEGRRMIDGLIPFLRGELPGFENARLGTLASWIGVRETWRVIGHYVMDEHDVLAGTAFEDTIALGSGPLDIHHHRGDGISLVVPDRPFPIPYRALVPRGVDGMLVAGRCVSATRKGMAGLRHMGTAMALGQASGTAAALSAGKAVAPQALDTAVLAAALTRDGALLDAAAAVPFEEP</sequence>
<comment type="caution">
    <text evidence="7">The sequence shown here is derived from an EMBL/GenBank/DDBJ whole genome shotgun (WGS) entry which is preliminary data.</text>
</comment>
<dbReference type="AlphaFoldDB" id="A0A919V8V8"/>
<gene>
    <name evidence="7" type="ORF">Ssi02_67710</name>
</gene>
<evidence type="ECO:0000256" key="6">
    <source>
        <dbReference type="SAM" id="MobiDB-lite"/>
    </source>
</evidence>
<evidence type="ECO:0000256" key="3">
    <source>
        <dbReference type="ARBA" id="ARBA00023002"/>
    </source>
</evidence>
<dbReference type="GO" id="GO:0051539">
    <property type="term" value="F:4 iron, 4 sulfur cluster binding"/>
    <property type="evidence" value="ECO:0007669"/>
    <property type="project" value="UniProtKB-KW"/>
</dbReference>
<evidence type="ECO:0000256" key="5">
    <source>
        <dbReference type="ARBA" id="ARBA00023014"/>
    </source>
</evidence>
<protein>
    <submittedName>
        <fullName evidence="7">Membrane protein</fullName>
    </submittedName>
</protein>
<keyword evidence="2" id="KW-0479">Metal-binding</keyword>
<dbReference type="GO" id="GO:0016491">
    <property type="term" value="F:oxidoreductase activity"/>
    <property type="evidence" value="ECO:0007669"/>
    <property type="project" value="UniProtKB-KW"/>
</dbReference>
<dbReference type="Proteomes" id="UP000606172">
    <property type="component" value="Unassembled WGS sequence"/>
</dbReference>
<evidence type="ECO:0000256" key="1">
    <source>
        <dbReference type="ARBA" id="ARBA00022485"/>
    </source>
</evidence>
<keyword evidence="1" id="KW-0004">4Fe-4S</keyword>
<keyword evidence="4" id="KW-0408">Iron</keyword>
<keyword evidence="8" id="KW-1185">Reference proteome</keyword>
<accession>A0A919V8V8</accession>
<evidence type="ECO:0000256" key="4">
    <source>
        <dbReference type="ARBA" id="ARBA00023004"/>
    </source>
</evidence>